<dbReference type="AlphaFoldDB" id="A0A642UHT6"/>
<dbReference type="Proteomes" id="UP000449547">
    <property type="component" value="Unassembled WGS sequence"/>
</dbReference>
<dbReference type="VEuPathDB" id="FungiDB:DIURU_004314"/>
<name>A0A642UHT6_DIURU</name>
<feature type="compositionally biased region" description="Pro residues" evidence="5">
    <location>
        <begin position="145"/>
        <end position="156"/>
    </location>
</feature>
<evidence type="ECO:0000256" key="4">
    <source>
        <dbReference type="ARBA" id="ARBA00023163"/>
    </source>
</evidence>
<reference evidence="7 8" key="1">
    <citation type="submission" date="2019-07" db="EMBL/GenBank/DDBJ databases">
        <title>Genome assembly of two rare yeast pathogens: Diutina rugosa and Trichomonascus ciferrii.</title>
        <authorList>
            <person name="Mixao V."/>
            <person name="Saus E."/>
            <person name="Hansen A."/>
            <person name="Lass-Flor C."/>
            <person name="Gabaldon T."/>
        </authorList>
    </citation>
    <scope>NUCLEOTIDE SEQUENCE [LARGE SCALE GENOMIC DNA]</scope>
    <source>
        <strain evidence="7 8">CBS 613</strain>
    </source>
</reference>
<dbReference type="CDD" id="cd22907">
    <property type="entry name" value="HFD_NFYB"/>
    <property type="match status" value="1"/>
</dbReference>
<evidence type="ECO:0000259" key="6">
    <source>
        <dbReference type="Pfam" id="PF00808"/>
    </source>
</evidence>
<evidence type="ECO:0000313" key="7">
    <source>
        <dbReference type="EMBL" id="KAA8899292.1"/>
    </source>
</evidence>
<sequence length="169" mass="19451">MKAALPENGKLSKESKECMQECVSEFILFITSQSSDRCLLEKRKTMNGEDILWSMYTLGFEHYAEMLKIYLAKYREFEAMQAAQRPRRIRKKKPRSAQQPQQSSDSQSSEMGSTSVSPDISPDEQYLDEVTPHSAVDGAPQLLSQPPPYPQDPPYNPQYTNEGWYDEWV</sequence>
<dbReference type="Gene3D" id="1.10.20.10">
    <property type="entry name" value="Histone, subunit A"/>
    <property type="match status" value="1"/>
</dbReference>
<dbReference type="EMBL" id="SWFT01000124">
    <property type="protein sequence ID" value="KAA8899292.1"/>
    <property type="molecule type" value="Genomic_DNA"/>
</dbReference>
<dbReference type="GeneID" id="54782965"/>
<dbReference type="InterPro" id="IPR009072">
    <property type="entry name" value="Histone-fold"/>
</dbReference>
<dbReference type="InterPro" id="IPR027113">
    <property type="entry name" value="Transc_fact_NFYB/HAP3"/>
</dbReference>
<gene>
    <name evidence="7" type="ORF">DIURU_004314</name>
</gene>
<evidence type="ECO:0000256" key="3">
    <source>
        <dbReference type="ARBA" id="ARBA00023125"/>
    </source>
</evidence>
<feature type="domain" description="Transcription factor CBF/NF-Y/archaeal histone" evidence="6">
    <location>
        <begin position="1"/>
        <end position="55"/>
    </location>
</feature>
<keyword evidence="8" id="KW-1185">Reference proteome</keyword>
<dbReference type="InterPro" id="IPR003958">
    <property type="entry name" value="CBFA_NFYB_domain"/>
</dbReference>
<dbReference type="GO" id="GO:0016602">
    <property type="term" value="C:CCAAT-binding factor complex"/>
    <property type="evidence" value="ECO:0007669"/>
    <property type="project" value="InterPro"/>
</dbReference>
<dbReference type="GO" id="GO:0000978">
    <property type="term" value="F:RNA polymerase II cis-regulatory region sequence-specific DNA binding"/>
    <property type="evidence" value="ECO:0007669"/>
    <property type="project" value="TreeGrafter"/>
</dbReference>
<dbReference type="PANTHER" id="PTHR11064:SF9">
    <property type="entry name" value="NUCLEAR TRANSCRIPTION FACTOR Y SUBUNIT BETA"/>
    <property type="match status" value="1"/>
</dbReference>
<dbReference type="OrthoDB" id="386949at2759"/>
<keyword evidence="3" id="KW-0238">DNA-binding</keyword>
<dbReference type="SUPFAM" id="SSF47113">
    <property type="entry name" value="Histone-fold"/>
    <property type="match status" value="1"/>
</dbReference>
<dbReference type="PANTHER" id="PTHR11064">
    <property type="entry name" value="CCAAT-BINDING TRANSCRIPTION FACTOR-RELATED"/>
    <property type="match status" value="1"/>
</dbReference>
<protein>
    <recommendedName>
        <fullName evidence="6">Transcription factor CBF/NF-Y/archaeal histone domain-containing protein</fullName>
    </recommendedName>
</protein>
<dbReference type="RefSeq" id="XP_034010806.1">
    <property type="nucleotide sequence ID" value="XM_034157174.1"/>
</dbReference>
<feature type="compositionally biased region" description="Low complexity" evidence="5">
    <location>
        <begin position="96"/>
        <end position="115"/>
    </location>
</feature>
<evidence type="ECO:0000256" key="2">
    <source>
        <dbReference type="ARBA" id="ARBA00023015"/>
    </source>
</evidence>
<keyword evidence="2" id="KW-0805">Transcription regulation</keyword>
<feature type="compositionally biased region" description="Basic residues" evidence="5">
    <location>
        <begin position="85"/>
        <end position="95"/>
    </location>
</feature>
<evidence type="ECO:0000256" key="1">
    <source>
        <dbReference type="ARBA" id="ARBA00009053"/>
    </source>
</evidence>
<proteinExistence type="inferred from homology"/>
<keyword evidence="4" id="KW-0804">Transcription</keyword>
<dbReference type="GO" id="GO:0001228">
    <property type="term" value="F:DNA-binding transcription activator activity, RNA polymerase II-specific"/>
    <property type="evidence" value="ECO:0007669"/>
    <property type="project" value="InterPro"/>
</dbReference>
<comment type="similarity">
    <text evidence="1">Belongs to the NFYB/HAP3 subunit family.</text>
</comment>
<evidence type="ECO:0000313" key="8">
    <source>
        <dbReference type="Proteomes" id="UP000449547"/>
    </source>
</evidence>
<feature type="region of interest" description="Disordered" evidence="5">
    <location>
        <begin position="82"/>
        <end position="169"/>
    </location>
</feature>
<accession>A0A642UHT6</accession>
<evidence type="ECO:0000256" key="5">
    <source>
        <dbReference type="SAM" id="MobiDB-lite"/>
    </source>
</evidence>
<organism evidence="7 8">
    <name type="scientific">Diutina rugosa</name>
    <name type="common">Yeast</name>
    <name type="synonym">Candida rugosa</name>
    <dbReference type="NCBI Taxonomy" id="5481"/>
    <lineage>
        <taxon>Eukaryota</taxon>
        <taxon>Fungi</taxon>
        <taxon>Dikarya</taxon>
        <taxon>Ascomycota</taxon>
        <taxon>Saccharomycotina</taxon>
        <taxon>Pichiomycetes</taxon>
        <taxon>Debaryomycetaceae</taxon>
        <taxon>Diutina</taxon>
    </lineage>
</organism>
<dbReference type="Pfam" id="PF00808">
    <property type="entry name" value="CBFD_NFYB_HMF"/>
    <property type="match status" value="1"/>
</dbReference>
<dbReference type="GO" id="GO:0046982">
    <property type="term" value="F:protein heterodimerization activity"/>
    <property type="evidence" value="ECO:0007669"/>
    <property type="project" value="InterPro"/>
</dbReference>
<comment type="caution">
    <text evidence="7">The sequence shown here is derived from an EMBL/GenBank/DDBJ whole genome shotgun (WGS) entry which is preliminary data.</text>
</comment>
<dbReference type="PRINTS" id="PR00615">
    <property type="entry name" value="CCAATSUBUNTA"/>
</dbReference>